<feature type="domain" description="Glycosyl transferase family 28 C-terminal" evidence="6">
    <location>
        <begin position="1"/>
        <end position="156"/>
    </location>
</feature>
<evidence type="ECO:0000256" key="1">
    <source>
        <dbReference type="ARBA" id="ARBA00004240"/>
    </source>
</evidence>
<evidence type="ECO:0000313" key="8">
    <source>
        <dbReference type="Proteomes" id="UP001280897"/>
    </source>
</evidence>
<dbReference type="Gene3D" id="3.40.50.2000">
    <property type="entry name" value="Glycogen Phosphorylase B"/>
    <property type="match status" value="1"/>
</dbReference>
<reference evidence="7" key="1">
    <citation type="journal article" date="2023" name="PeerJ">
        <title>Selection and evaluation of lactic acid bacteria from chicken feces in Thailand as potential probiotics.</title>
        <authorList>
            <person name="Khurajog B."/>
            <person name="Disastra Y."/>
            <person name="Lawwyne L.D."/>
            <person name="Sirichokchatchawan W."/>
            <person name="Niyomtham W."/>
            <person name="Yindee J."/>
            <person name="Hampson D.J."/>
            <person name="Prapasarakul N."/>
        </authorList>
    </citation>
    <scope>NUCLEOTIDE SEQUENCE</scope>
    <source>
        <strain evidence="7">BF9</strain>
    </source>
</reference>
<sequence length="164" mass="19247">MIFVTVGTHEQPFNRLVEYMDLYQKKHKNENVIIQYGYSTYKCKYAESYKFVSHDEMNKYINEADVVVTHGGPSSFLSVLEKGKSVVVVPRRYKFNEHVNDHQKDFLEKVITVYPQIIPIYEVQDLDTAIEECKIKNNNEISQFKSNNESFNEKLSELLSDLLH</sequence>
<dbReference type="Pfam" id="PF04101">
    <property type="entry name" value="Glyco_tran_28_C"/>
    <property type="match status" value="1"/>
</dbReference>
<evidence type="ECO:0000256" key="5">
    <source>
        <dbReference type="ARBA" id="ARBA00022824"/>
    </source>
</evidence>
<dbReference type="PANTHER" id="PTHR12867:SF6">
    <property type="entry name" value="N-ACETYLGLUCOSAMINYLDIPHOSPHODOLICHOL N-ACETYLGLUCOSAMINYLTRANSFERASE"/>
    <property type="match status" value="1"/>
</dbReference>
<evidence type="ECO:0000259" key="6">
    <source>
        <dbReference type="Pfam" id="PF04101"/>
    </source>
</evidence>
<comment type="caution">
    <text evidence="7">The sequence shown here is derived from an EMBL/GenBank/DDBJ whole genome shotgun (WGS) entry which is preliminary data.</text>
</comment>
<evidence type="ECO:0000256" key="4">
    <source>
        <dbReference type="ARBA" id="ARBA00022679"/>
    </source>
</evidence>
<gene>
    <name evidence="7" type="ORF">R0G89_10300</name>
</gene>
<evidence type="ECO:0000256" key="3">
    <source>
        <dbReference type="ARBA" id="ARBA00022676"/>
    </source>
</evidence>
<reference evidence="7" key="2">
    <citation type="submission" date="2023-10" db="EMBL/GenBank/DDBJ databases">
        <authorList>
            <person name="Khurajog B."/>
        </authorList>
    </citation>
    <scope>NUCLEOTIDE SEQUENCE</scope>
    <source>
        <strain evidence="7">BF9</strain>
    </source>
</reference>
<keyword evidence="5" id="KW-0256">Endoplasmic reticulum</keyword>
<comment type="subcellular location">
    <subcellularLocation>
        <location evidence="1">Endoplasmic reticulum</location>
    </subcellularLocation>
</comment>
<dbReference type="AlphaFoldDB" id="A0AAW8YK17"/>
<dbReference type="InterPro" id="IPR039042">
    <property type="entry name" value="Alg13-like"/>
</dbReference>
<dbReference type="SUPFAM" id="SSF53756">
    <property type="entry name" value="UDP-Glycosyltransferase/glycogen phosphorylase"/>
    <property type="match status" value="1"/>
</dbReference>
<keyword evidence="4" id="KW-0808">Transferase</keyword>
<evidence type="ECO:0000256" key="2">
    <source>
        <dbReference type="ARBA" id="ARBA00006962"/>
    </source>
</evidence>
<dbReference type="Proteomes" id="UP001280897">
    <property type="component" value="Unassembled WGS sequence"/>
</dbReference>
<dbReference type="PANTHER" id="PTHR12867">
    <property type="entry name" value="GLYCOSYL TRANSFERASE-RELATED"/>
    <property type="match status" value="1"/>
</dbReference>
<dbReference type="EMBL" id="JAWJAV010000010">
    <property type="protein sequence ID" value="MDV2622091.1"/>
    <property type="molecule type" value="Genomic_DNA"/>
</dbReference>
<protein>
    <submittedName>
        <fullName evidence="7">Glycosyltransferase</fullName>
    </submittedName>
</protein>
<dbReference type="RefSeq" id="WP_317072580.1">
    <property type="nucleotide sequence ID" value="NZ_JAWJAV010000010.1"/>
</dbReference>
<dbReference type="GO" id="GO:0016758">
    <property type="term" value="F:hexosyltransferase activity"/>
    <property type="evidence" value="ECO:0007669"/>
    <property type="project" value="InterPro"/>
</dbReference>
<comment type="similarity">
    <text evidence="2">Belongs to the glycosyltransferase 28 family.</text>
</comment>
<evidence type="ECO:0000313" key="7">
    <source>
        <dbReference type="EMBL" id="MDV2622091.1"/>
    </source>
</evidence>
<accession>A0AAW8YK17</accession>
<keyword evidence="3" id="KW-0328">Glycosyltransferase</keyword>
<name>A0AAW8YK17_PEDAC</name>
<proteinExistence type="inferred from homology"/>
<organism evidence="7 8">
    <name type="scientific">Pediococcus acidilactici</name>
    <dbReference type="NCBI Taxonomy" id="1254"/>
    <lineage>
        <taxon>Bacteria</taxon>
        <taxon>Bacillati</taxon>
        <taxon>Bacillota</taxon>
        <taxon>Bacilli</taxon>
        <taxon>Lactobacillales</taxon>
        <taxon>Lactobacillaceae</taxon>
        <taxon>Pediococcus</taxon>
        <taxon>Pediococcus acidilactici group</taxon>
    </lineage>
</organism>
<dbReference type="GO" id="GO:0006488">
    <property type="term" value="P:dolichol-linked oligosaccharide biosynthetic process"/>
    <property type="evidence" value="ECO:0007669"/>
    <property type="project" value="InterPro"/>
</dbReference>
<dbReference type="InterPro" id="IPR007235">
    <property type="entry name" value="Glyco_trans_28_C"/>
</dbReference>